<evidence type="ECO:0000256" key="5">
    <source>
        <dbReference type="ARBA" id="ARBA00013093"/>
    </source>
</evidence>
<accession>A0A7S2U572</accession>
<evidence type="ECO:0000256" key="6">
    <source>
        <dbReference type="ARBA" id="ARBA00022723"/>
    </source>
</evidence>
<name>A0A7S2U572_9EUKA</name>
<dbReference type="PRINTS" id="PR00115">
    <property type="entry name" value="F16BPHPHTASE"/>
</dbReference>
<dbReference type="EC" id="3.1.3.11" evidence="5"/>
<comment type="cofactor">
    <cofactor evidence="2">
        <name>Mg(2+)</name>
        <dbReference type="ChEBI" id="CHEBI:18420"/>
    </cofactor>
</comment>
<organism evidence="15">
    <name type="scientific">Lotharella oceanica</name>
    <dbReference type="NCBI Taxonomy" id="641309"/>
    <lineage>
        <taxon>Eukaryota</taxon>
        <taxon>Sar</taxon>
        <taxon>Rhizaria</taxon>
        <taxon>Cercozoa</taxon>
        <taxon>Chlorarachniophyceae</taxon>
        <taxon>Lotharella</taxon>
    </lineage>
</organism>
<dbReference type="InterPro" id="IPR044015">
    <property type="entry name" value="FBPase_C_dom"/>
</dbReference>
<dbReference type="GO" id="GO:0006094">
    <property type="term" value="P:gluconeogenesis"/>
    <property type="evidence" value="ECO:0007669"/>
    <property type="project" value="TreeGrafter"/>
</dbReference>
<dbReference type="InterPro" id="IPR033391">
    <property type="entry name" value="FBPase_N"/>
</dbReference>
<dbReference type="PANTHER" id="PTHR11556:SF1">
    <property type="entry name" value="FRUCTOSE-BISPHOSPHATASE"/>
    <property type="match status" value="1"/>
</dbReference>
<evidence type="ECO:0000256" key="8">
    <source>
        <dbReference type="ARBA" id="ARBA00022842"/>
    </source>
</evidence>
<evidence type="ECO:0000256" key="9">
    <source>
        <dbReference type="ARBA" id="ARBA00023277"/>
    </source>
</evidence>
<evidence type="ECO:0000256" key="12">
    <source>
        <dbReference type="RuleBase" id="RU000508"/>
    </source>
</evidence>
<dbReference type="Pfam" id="PF00316">
    <property type="entry name" value="FBPase"/>
    <property type="match status" value="1"/>
</dbReference>
<dbReference type="PANTHER" id="PTHR11556">
    <property type="entry name" value="FRUCTOSE-1,6-BISPHOSPHATASE-RELATED"/>
    <property type="match status" value="1"/>
</dbReference>
<dbReference type="PIRSF" id="PIRSF500210">
    <property type="entry name" value="FBPtase"/>
    <property type="match status" value="1"/>
</dbReference>
<dbReference type="EMBL" id="HBHP01035980">
    <property type="protein sequence ID" value="CAD9778125.1"/>
    <property type="molecule type" value="Transcribed_RNA"/>
</dbReference>
<dbReference type="GO" id="GO:0046872">
    <property type="term" value="F:metal ion binding"/>
    <property type="evidence" value="ECO:0007669"/>
    <property type="project" value="UniProtKB-KW"/>
</dbReference>
<evidence type="ECO:0000256" key="2">
    <source>
        <dbReference type="ARBA" id="ARBA00001946"/>
    </source>
</evidence>
<dbReference type="SUPFAM" id="SSF56655">
    <property type="entry name" value="Carbohydrate phosphatase"/>
    <property type="match status" value="1"/>
</dbReference>
<dbReference type="Pfam" id="PF18913">
    <property type="entry name" value="FBPase_C"/>
    <property type="match status" value="1"/>
</dbReference>
<evidence type="ECO:0000259" key="13">
    <source>
        <dbReference type="Pfam" id="PF00316"/>
    </source>
</evidence>
<reference evidence="15" key="1">
    <citation type="submission" date="2021-01" db="EMBL/GenBank/DDBJ databases">
        <authorList>
            <person name="Corre E."/>
            <person name="Pelletier E."/>
            <person name="Niang G."/>
            <person name="Scheremetjew M."/>
            <person name="Finn R."/>
            <person name="Kale V."/>
            <person name="Holt S."/>
            <person name="Cochrane G."/>
            <person name="Meng A."/>
            <person name="Brown T."/>
            <person name="Cohen L."/>
        </authorList>
    </citation>
    <scope>NUCLEOTIDE SEQUENCE</scope>
    <source>
        <strain evidence="15">CCMP622</strain>
    </source>
</reference>
<keyword evidence="9 12" id="KW-0119">Carbohydrate metabolism</keyword>
<dbReference type="GO" id="GO:0005986">
    <property type="term" value="P:sucrose biosynthetic process"/>
    <property type="evidence" value="ECO:0007669"/>
    <property type="project" value="TreeGrafter"/>
</dbReference>
<dbReference type="AlphaFoldDB" id="A0A7S2U572"/>
<dbReference type="GO" id="GO:0006000">
    <property type="term" value="P:fructose metabolic process"/>
    <property type="evidence" value="ECO:0007669"/>
    <property type="project" value="TreeGrafter"/>
</dbReference>
<comment type="pathway">
    <text evidence="10">Carbohydrate biosynthesis.</text>
</comment>
<dbReference type="HAMAP" id="MF_01855">
    <property type="entry name" value="FBPase_class1"/>
    <property type="match status" value="1"/>
</dbReference>
<dbReference type="InterPro" id="IPR000146">
    <property type="entry name" value="FBPase_class-1"/>
</dbReference>
<evidence type="ECO:0000256" key="11">
    <source>
        <dbReference type="ARBA" id="ARBA00032973"/>
    </source>
</evidence>
<evidence type="ECO:0000256" key="4">
    <source>
        <dbReference type="ARBA" id="ARBA00011881"/>
    </source>
</evidence>
<dbReference type="Gene3D" id="3.40.190.80">
    <property type="match status" value="1"/>
</dbReference>
<dbReference type="CDD" id="cd00354">
    <property type="entry name" value="FBPase"/>
    <property type="match status" value="1"/>
</dbReference>
<protein>
    <recommendedName>
        <fullName evidence="5">fructose-bisphosphatase</fullName>
        <ecNumber evidence="5">3.1.3.11</ecNumber>
    </recommendedName>
    <alternativeName>
        <fullName evidence="11">D-fructose-1,6-bisphosphate 1-phosphohydrolase</fullName>
    </alternativeName>
</protein>
<comment type="similarity">
    <text evidence="3 12">Belongs to the FBPase class 1 family.</text>
</comment>
<comment type="catalytic activity">
    <reaction evidence="1">
        <text>beta-D-fructose 1,6-bisphosphate + H2O = beta-D-fructose 6-phosphate + phosphate</text>
        <dbReference type="Rhea" id="RHEA:11064"/>
        <dbReference type="ChEBI" id="CHEBI:15377"/>
        <dbReference type="ChEBI" id="CHEBI:32966"/>
        <dbReference type="ChEBI" id="CHEBI:43474"/>
        <dbReference type="ChEBI" id="CHEBI:57634"/>
        <dbReference type="EC" id="3.1.3.11"/>
    </reaction>
</comment>
<evidence type="ECO:0000256" key="10">
    <source>
        <dbReference type="ARBA" id="ARBA00024331"/>
    </source>
</evidence>
<evidence type="ECO:0000256" key="7">
    <source>
        <dbReference type="ARBA" id="ARBA00022801"/>
    </source>
</evidence>
<feature type="domain" description="Fructose-1-6-bisphosphatase class I N-terminal" evidence="13">
    <location>
        <begin position="19"/>
        <end position="193"/>
    </location>
</feature>
<feature type="domain" description="Fructose-1-6-bisphosphatase class 1 C-terminal" evidence="14">
    <location>
        <begin position="198"/>
        <end position="333"/>
    </location>
</feature>
<evidence type="ECO:0000259" key="14">
    <source>
        <dbReference type="Pfam" id="PF18913"/>
    </source>
</evidence>
<dbReference type="GO" id="GO:0030388">
    <property type="term" value="P:fructose 1,6-bisphosphate metabolic process"/>
    <property type="evidence" value="ECO:0007669"/>
    <property type="project" value="TreeGrafter"/>
</dbReference>
<evidence type="ECO:0000313" key="15">
    <source>
        <dbReference type="EMBL" id="CAD9778125.1"/>
    </source>
</evidence>
<keyword evidence="6" id="KW-0479">Metal-binding</keyword>
<keyword evidence="7 12" id="KW-0378">Hydrolase</keyword>
<comment type="subunit">
    <text evidence="4">Homotetramer.</text>
</comment>
<dbReference type="GO" id="GO:0005829">
    <property type="term" value="C:cytosol"/>
    <property type="evidence" value="ECO:0007669"/>
    <property type="project" value="TreeGrafter"/>
</dbReference>
<dbReference type="InterPro" id="IPR028343">
    <property type="entry name" value="FBPtase"/>
</dbReference>
<dbReference type="GO" id="GO:0042132">
    <property type="term" value="F:fructose 1,6-bisphosphate 1-phosphatase activity"/>
    <property type="evidence" value="ECO:0007669"/>
    <property type="project" value="UniProtKB-EC"/>
</dbReference>
<dbReference type="GO" id="GO:0006002">
    <property type="term" value="P:fructose 6-phosphate metabolic process"/>
    <property type="evidence" value="ECO:0007669"/>
    <property type="project" value="TreeGrafter"/>
</dbReference>
<sequence>MTDAKKLMTLTHYLKHYETSHSKEVMADIVNIMSAIQVGAKMISKTVNRAGLGGSFGGSLGGGMVRKLDVLANETMIDAMADCHQVYVMASEESRDPIILRDDPGGYEVVFDPLDGSQNIDCNMSLGTIFGIYEKTTSTGGMTSEKNVLKKGTKLVASGIVHYGAATMLVMTAGGAVHGFILDQDIGEFLLARKRISIPRRAPIYSTNESASDEWDPIMKQFMQSAKKSSKSRKAMKSRYVGTMVADVHRSLLYGGLYLYPSSKSAPLGKVRLLYECNPIAFLIEKAGGKAFSLDPKTGKPVRVLEIQPTKLHQRIPFFCGSYDDIAELEQMYAKASEPKKLPSKL</sequence>
<evidence type="ECO:0000256" key="1">
    <source>
        <dbReference type="ARBA" id="ARBA00001273"/>
    </source>
</evidence>
<dbReference type="PIRSF" id="PIRSF000904">
    <property type="entry name" value="FBPtase_SBPase"/>
    <property type="match status" value="1"/>
</dbReference>
<dbReference type="Gene3D" id="3.30.540.10">
    <property type="entry name" value="Fructose-1,6-Bisphosphatase, subunit A, domain 1"/>
    <property type="match status" value="1"/>
</dbReference>
<evidence type="ECO:0000256" key="3">
    <source>
        <dbReference type="ARBA" id="ARBA00010941"/>
    </source>
</evidence>
<proteinExistence type="inferred from homology"/>
<keyword evidence="8" id="KW-0460">Magnesium</keyword>
<gene>
    <name evidence="15" type="ORF">LSP00402_LOCUS22141</name>
</gene>